<evidence type="ECO:0000313" key="3">
    <source>
        <dbReference type="Proteomes" id="UP000177737"/>
    </source>
</evidence>
<accession>A0A1F7WUU9</accession>
<protein>
    <recommendedName>
        <fullName evidence="4">DUF5671 domain-containing protein</fullName>
    </recommendedName>
</protein>
<keyword evidence="1" id="KW-0812">Transmembrane</keyword>
<reference evidence="2 3" key="1">
    <citation type="journal article" date="2016" name="Nat. Commun.">
        <title>Thousands of microbial genomes shed light on interconnected biogeochemical processes in an aquifer system.</title>
        <authorList>
            <person name="Anantharaman K."/>
            <person name="Brown C.T."/>
            <person name="Hug L.A."/>
            <person name="Sharon I."/>
            <person name="Castelle C.J."/>
            <person name="Probst A.J."/>
            <person name="Thomas B.C."/>
            <person name="Singh A."/>
            <person name="Wilkins M.J."/>
            <person name="Karaoz U."/>
            <person name="Brodie E.L."/>
            <person name="Williams K.H."/>
            <person name="Hubbard S.S."/>
            <person name="Banfield J.F."/>
        </authorList>
    </citation>
    <scope>NUCLEOTIDE SEQUENCE [LARGE SCALE GENOMIC DNA]</scope>
</reference>
<feature type="transmembrane region" description="Helical" evidence="1">
    <location>
        <begin position="23"/>
        <end position="45"/>
    </location>
</feature>
<dbReference type="EMBL" id="MGFN01000026">
    <property type="protein sequence ID" value="OGM06500.1"/>
    <property type="molecule type" value="Genomic_DNA"/>
</dbReference>
<name>A0A1F7WUU9_9BACT</name>
<dbReference type="InterPro" id="IPR043993">
    <property type="entry name" value="T4SS_pilin"/>
</dbReference>
<keyword evidence="1" id="KW-0472">Membrane</keyword>
<organism evidence="2 3">
    <name type="scientific">Candidatus Woesebacteria bacterium GWC1_42_13</name>
    <dbReference type="NCBI Taxonomy" id="1802475"/>
    <lineage>
        <taxon>Bacteria</taxon>
        <taxon>Candidatus Woeseibacteriota</taxon>
    </lineage>
</organism>
<evidence type="ECO:0000313" key="2">
    <source>
        <dbReference type="EMBL" id="OGM06500.1"/>
    </source>
</evidence>
<proteinExistence type="predicted"/>
<comment type="caution">
    <text evidence="2">The sequence shown here is derived from an EMBL/GenBank/DDBJ whole genome shotgun (WGS) entry which is preliminary data.</text>
</comment>
<sequence length="102" mass="10960">MNLAQNWSANAENAASLRDFEAVFARVVSVILGLAAIVLFIMLLAGGFKFISAGGDPKAVESAKKTLTYAIAGMVLVASAYLILRFINVFTGVDVVNFRVYR</sequence>
<evidence type="ECO:0008006" key="4">
    <source>
        <dbReference type="Google" id="ProtNLM"/>
    </source>
</evidence>
<dbReference type="AlphaFoldDB" id="A0A1F7WUU9"/>
<keyword evidence="1" id="KW-1133">Transmembrane helix</keyword>
<feature type="transmembrane region" description="Helical" evidence="1">
    <location>
        <begin position="66"/>
        <end position="87"/>
    </location>
</feature>
<evidence type="ECO:0000256" key="1">
    <source>
        <dbReference type="SAM" id="Phobius"/>
    </source>
</evidence>
<gene>
    <name evidence="2" type="ORF">A2129_02365</name>
</gene>
<dbReference type="Pfam" id="PF18895">
    <property type="entry name" value="T4SS_pilin"/>
    <property type="match status" value="1"/>
</dbReference>
<dbReference type="Proteomes" id="UP000177737">
    <property type="component" value="Unassembled WGS sequence"/>
</dbReference>